<evidence type="ECO:0000313" key="8">
    <source>
        <dbReference type="Proteomes" id="UP000595254"/>
    </source>
</evidence>
<keyword evidence="8" id="KW-1185">Reference proteome</keyword>
<dbReference type="KEGG" id="ppsr:I6J18_15245"/>
<evidence type="ECO:0000313" key="7">
    <source>
        <dbReference type="EMBL" id="QQS98998.1"/>
    </source>
</evidence>
<evidence type="ECO:0000256" key="2">
    <source>
        <dbReference type="ARBA" id="ARBA00012028"/>
    </source>
</evidence>
<sequence>MVHGLDITLFRHGMTEANNRREYLGWTDSPLLQEEQEKWVEPDYDVVYCSDLPRCEKTAALLFPESTPIRMVDLREMNFGDWEGKTYQELVDEPSYQDFLAHPFEASPPNGESFSAFSTRVQRGWNHIVEDISERGIRRAAVMTHGGVIRYLLSKLAVEKKEFWEWNVPHSQGYQFTWDSNQSVRRGERCTSLQVVATTAKQNG</sequence>
<feature type="binding site" evidence="6">
    <location>
        <position position="54"/>
    </location>
    <ligand>
        <name>substrate</name>
    </ligand>
</feature>
<feature type="active site" description="Proton donor/acceptor" evidence="5">
    <location>
        <position position="76"/>
    </location>
</feature>
<evidence type="ECO:0000256" key="1">
    <source>
        <dbReference type="ARBA" id="ARBA00006717"/>
    </source>
</evidence>
<dbReference type="PANTHER" id="PTHR11931">
    <property type="entry name" value="PHOSPHOGLYCERATE MUTASE"/>
    <property type="match status" value="1"/>
</dbReference>
<reference evidence="7 8" key="1">
    <citation type="submission" date="2021-01" db="EMBL/GenBank/DDBJ databases">
        <title>FDA dAtabase for Regulatory Grade micrObial Sequences (FDA-ARGOS): Supporting development and validation of Infectious Disease Dx tests.</title>
        <authorList>
            <person name="Nelson B."/>
            <person name="Plummer A."/>
            <person name="Tallon L."/>
            <person name="Sadzewicz L."/>
            <person name="Zhao X."/>
            <person name="Boylan J."/>
            <person name="Ott S."/>
            <person name="Bowen H."/>
            <person name="Vavikolanu K."/>
            <person name="Mehta A."/>
            <person name="Aluvathingal J."/>
            <person name="Nadendla S."/>
            <person name="Myers T."/>
            <person name="Yan Y."/>
            <person name="Sichtig H."/>
        </authorList>
    </citation>
    <scope>NUCLEOTIDE SEQUENCE [LARGE SCALE GENOMIC DNA]</scope>
    <source>
        <strain evidence="7 8">FDAARGOS_1161</strain>
    </source>
</reference>
<dbReference type="EMBL" id="CP068053">
    <property type="protein sequence ID" value="QQS98998.1"/>
    <property type="molecule type" value="Genomic_DNA"/>
</dbReference>
<keyword evidence="4" id="KW-0413">Isomerase</keyword>
<dbReference type="Gene3D" id="3.40.50.1240">
    <property type="entry name" value="Phosphoglycerate mutase-like"/>
    <property type="match status" value="1"/>
</dbReference>
<dbReference type="AlphaFoldDB" id="A0A974NJL3"/>
<dbReference type="InterPro" id="IPR013078">
    <property type="entry name" value="His_Pase_superF_clade-1"/>
</dbReference>
<dbReference type="InterPro" id="IPR005952">
    <property type="entry name" value="Phosphogly_mut1"/>
</dbReference>
<organism evidence="7 8">
    <name type="scientific">Peribacillus psychrosaccharolyticus</name>
    <name type="common">Bacillus psychrosaccharolyticus</name>
    <dbReference type="NCBI Taxonomy" id="1407"/>
    <lineage>
        <taxon>Bacteria</taxon>
        <taxon>Bacillati</taxon>
        <taxon>Bacillota</taxon>
        <taxon>Bacilli</taxon>
        <taxon>Bacillales</taxon>
        <taxon>Bacillaceae</taxon>
        <taxon>Peribacillus</taxon>
    </lineage>
</organism>
<dbReference type="RefSeq" id="WP_040376357.1">
    <property type="nucleotide sequence ID" value="NZ_CP068053.1"/>
</dbReference>
<name>A0A974NJL3_PERPY</name>
<dbReference type="CDD" id="cd07067">
    <property type="entry name" value="HP_PGM_like"/>
    <property type="match status" value="1"/>
</dbReference>
<evidence type="ECO:0000256" key="5">
    <source>
        <dbReference type="PIRSR" id="PIRSR613078-1"/>
    </source>
</evidence>
<feature type="binding site" evidence="6">
    <location>
        <begin position="11"/>
        <end position="18"/>
    </location>
    <ligand>
        <name>substrate</name>
    </ligand>
</feature>
<keyword evidence="3" id="KW-0324">Glycolysis</keyword>
<protein>
    <recommendedName>
        <fullName evidence="2">phosphoglycerate mutase (2,3-diphosphoglycerate-dependent)</fullName>
        <ecNumber evidence="2">5.4.2.11</ecNumber>
    </recommendedName>
</protein>
<evidence type="ECO:0000256" key="3">
    <source>
        <dbReference type="ARBA" id="ARBA00023152"/>
    </source>
</evidence>
<accession>A0A974NJL3</accession>
<dbReference type="SUPFAM" id="SSF53254">
    <property type="entry name" value="Phosphoglycerate mutase-like"/>
    <property type="match status" value="1"/>
</dbReference>
<dbReference type="InterPro" id="IPR029033">
    <property type="entry name" value="His_PPase_superfam"/>
</dbReference>
<gene>
    <name evidence="7" type="ORF">I6J18_15245</name>
</gene>
<evidence type="ECO:0000256" key="6">
    <source>
        <dbReference type="PIRSR" id="PIRSR613078-2"/>
    </source>
</evidence>
<feature type="active site" description="Tele-phosphohistidine intermediate" evidence="5">
    <location>
        <position position="12"/>
    </location>
</feature>
<dbReference type="GO" id="GO:0004619">
    <property type="term" value="F:phosphoglycerate mutase activity"/>
    <property type="evidence" value="ECO:0007669"/>
    <property type="project" value="UniProtKB-EC"/>
</dbReference>
<dbReference type="Pfam" id="PF00300">
    <property type="entry name" value="His_Phos_1"/>
    <property type="match status" value="1"/>
</dbReference>
<dbReference type="GO" id="GO:0006096">
    <property type="term" value="P:glycolytic process"/>
    <property type="evidence" value="ECO:0007669"/>
    <property type="project" value="UniProtKB-KW"/>
</dbReference>
<dbReference type="SMART" id="SM00855">
    <property type="entry name" value="PGAM"/>
    <property type="match status" value="1"/>
</dbReference>
<dbReference type="Proteomes" id="UP000595254">
    <property type="component" value="Chromosome"/>
</dbReference>
<comment type="similarity">
    <text evidence="1">Belongs to the phosphoglycerate mutase family. BPG-dependent PGAM subfamily.</text>
</comment>
<evidence type="ECO:0000256" key="4">
    <source>
        <dbReference type="ARBA" id="ARBA00023235"/>
    </source>
</evidence>
<proteinExistence type="inferred from homology"/>
<dbReference type="EC" id="5.4.2.11" evidence="2"/>